<feature type="compositionally biased region" description="Basic and acidic residues" evidence="1">
    <location>
        <begin position="548"/>
        <end position="563"/>
    </location>
</feature>
<feature type="region of interest" description="Disordered" evidence="1">
    <location>
        <begin position="105"/>
        <end position="154"/>
    </location>
</feature>
<evidence type="ECO:0000256" key="1">
    <source>
        <dbReference type="SAM" id="MobiDB-lite"/>
    </source>
</evidence>
<feature type="compositionally biased region" description="Basic and acidic residues" evidence="1">
    <location>
        <begin position="732"/>
        <end position="749"/>
    </location>
</feature>
<feature type="region of interest" description="Disordered" evidence="1">
    <location>
        <begin position="346"/>
        <end position="757"/>
    </location>
</feature>
<name>A0A913ZR41_PATMI</name>
<dbReference type="PROSITE" id="PS50053">
    <property type="entry name" value="UBIQUITIN_2"/>
    <property type="match status" value="1"/>
</dbReference>
<organism evidence="5 6">
    <name type="scientific">Patiria miniata</name>
    <name type="common">Bat star</name>
    <name type="synonym">Asterina miniata</name>
    <dbReference type="NCBI Taxonomy" id="46514"/>
    <lineage>
        <taxon>Eukaryota</taxon>
        <taxon>Metazoa</taxon>
        <taxon>Echinodermata</taxon>
        <taxon>Eleutherozoa</taxon>
        <taxon>Asterozoa</taxon>
        <taxon>Asteroidea</taxon>
        <taxon>Valvatacea</taxon>
        <taxon>Valvatida</taxon>
        <taxon>Asterinidae</taxon>
        <taxon>Patiria</taxon>
    </lineage>
</organism>
<dbReference type="PROSITE" id="PS50837">
    <property type="entry name" value="NACHT"/>
    <property type="match status" value="1"/>
</dbReference>
<feature type="compositionally biased region" description="Basic and acidic residues" evidence="1">
    <location>
        <begin position="112"/>
        <end position="154"/>
    </location>
</feature>
<dbReference type="InterPro" id="IPR000626">
    <property type="entry name" value="Ubiquitin-like_dom"/>
</dbReference>
<feature type="compositionally biased region" description="Basic and acidic residues" evidence="1">
    <location>
        <begin position="659"/>
        <end position="675"/>
    </location>
</feature>
<evidence type="ECO:0000259" key="3">
    <source>
        <dbReference type="PROSITE" id="PS50053"/>
    </source>
</evidence>
<feature type="compositionally biased region" description="Basic and acidic residues" evidence="1">
    <location>
        <begin position="439"/>
        <end position="456"/>
    </location>
</feature>
<dbReference type="InterPro" id="IPR007111">
    <property type="entry name" value="NACHT_NTPase"/>
</dbReference>
<dbReference type="Gene3D" id="3.40.50.300">
    <property type="entry name" value="P-loop containing nucleotide triphosphate hydrolases"/>
    <property type="match status" value="1"/>
</dbReference>
<keyword evidence="6" id="KW-1185">Reference proteome</keyword>
<dbReference type="Pfam" id="PF05729">
    <property type="entry name" value="NACHT"/>
    <property type="match status" value="1"/>
</dbReference>
<feature type="compositionally biased region" description="Basic and acidic residues" evidence="1">
    <location>
        <begin position="585"/>
        <end position="600"/>
    </location>
</feature>
<dbReference type="Gene3D" id="1.10.533.10">
    <property type="entry name" value="Death Domain, Fas"/>
    <property type="match status" value="2"/>
</dbReference>
<feature type="domain" description="Death" evidence="2">
    <location>
        <begin position="260"/>
        <end position="344"/>
    </location>
</feature>
<dbReference type="InterPro" id="IPR000488">
    <property type="entry name" value="Death_dom"/>
</dbReference>
<reference evidence="5" key="1">
    <citation type="submission" date="2022-11" db="UniProtKB">
        <authorList>
            <consortium name="EnsemblMetazoa"/>
        </authorList>
    </citation>
    <scope>IDENTIFICATION</scope>
</reference>
<proteinExistence type="predicted"/>
<dbReference type="GO" id="GO:0007165">
    <property type="term" value="P:signal transduction"/>
    <property type="evidence" value="ECO:0007669"/>
    <property type="project" value="InterPro"/>
</dbReference>
<feature type="compositionally biased region" description="Polar residues" evidence="1">
    <location>
        <begin position="427"/>
        <end position="438"/>
    </location>
</feature>
<dbReference type="CDD" id="cd01670">
    <property type="entry name" value="Death"/>
    <property type="match status" value="2"/>
</dbReference>
<evidence type="ECO:0000313" key="5">
    <source>
        <dbReference type="EnsemblMetazoa" id="XP_038053610.1"/>
    </source>
</evidence>
<feature type="domain" description="NACHT" evidence="4">
    <location>
        <begin position="889"/>
        <end position="1013"/>
    </location>
</feature>
<dbReference type="SMART" id="SM00005">
    <property type="entry name" value="DEATH"/>
    <property type="match status" value="2"/>
</dbReference>
<dbReference type="InterPro" id="IPR027417">
    <property type="entry name" value="P-loop_NTPase"/>
</dbReference>
<dbReference type="SUPFAM" id="SSF52540">
    <property type="entry name" value="P-loop containing nucleoside triphosphate hydrolases"/>
    <property type="match status" value="1"/>
</dbReference>
<dbReference type="Pfam" id="PF00531">
    <property type="entry name" value="Death"/>
    <property type="match status" value="2"/>
</dbReference>
<evidence type="ECO:0000259" key="4">
    <source>
        <dbReference type="PROSITE" id="PS50837"/>
    </source>
</evidence>
<feature type="compositionally biased region" description="Basic and acidic residues" evidence="1">
    <location>
        <begin position="696"/>
        <end position="712"/>
    </location>
</feature>
<feature type="domain" description="Ubiquitin-like" evidence="3">
    <location>
        <begin position="166"/>
        <end position="241"/>
    </location>
</feature>
<dbReference type="SUPFAM" id="SSF47986">
    <property type="entry name" value="DEATH domain"/>
    <property type="match status" value="2"/>
</dbReference>
<sequence>MYACGRKRNVSLKEQFKILLADKAAIDDEYLKGLSPKIESSWRKLAKHLGYEDAEIADIQTTNEGSAEGSRHMLLTWWEKMTDRNEAAQKLRRALEAIGLTDLAQNAPVTSESRDEAAGPEPERREDAGVDEESKLNKVASTEEEKPKKERVCDQDKPQLISRRYVQVFIRSHCSHRPRIMCLQVDPETSVLLLKVIMSEKIGVLPQQQRLFIRRNFRNFELHNLLTLHDCGIHQDENISLRLCTDGLLGGGPKGKYPVDDQFFRDLASKTESSWEQLAKSLGYGEDEIKQFQKIGQENKERSLQMLLSWWRKQTTCEQGFQSLKDALNSIGHVELALIIPSEEQRRMEQEEVADREKRGASSEGRRPRQEETAHRDKLQPQVQLRRAEEQMEKKGTTSSENQRTSQEEVTHRDKHEPSILMRGAKEQSTMKGTTSEGQRPRRDEIAHRDEPKPELHMGGAKEQSKEKGTSSSEDKRQGQQEAANRDKPQPEVQVRGAKEHSRKRGATSSEDKRPEQEKVAHRDEPQPKVQVRGAKEQSRKRGATSSEDQRPEQEEVAHRDEPQPEVQVRGAKEHSRKRGATSSEDQRPEQEEVTHRDKTQPPVQMGVAKKKIKQNETTSSEDQRRGQQEAVHRDEPQPEVQVRGAKEHSRRKGASSSEGHRPEQEEVAHRDKPQPEVQVRWAKEHSRKRGAISSEDQRPEQEEVAHRDEPQPKVQVRGAKEQSRRKGASSSEDHRPEQEEVAHRDEPKPPVQVGVTGIESRSDYPQQSGASIGSIGAISGNQNPVIVGSSRVNITYNSPLEGPAEVGRAQSSPSDAAADQCRSELKDRYTTTGSYVQLIPWVDDNMKHIRDIYTELQLEKGDQDDIQGDVGEYGDIFLVKTTDGNVIKRAILCGSAGMGKSTIIDKMAYDWATGVALGQFSLLFVLKMSALDQTSDLVESVFSQLLADDTVVFKGGLEAFIKDNGSSVLILIDGFDEFRTTNLEPEKFGSILRMLNRKFGKKCFVVVTTRPSHLAKLKSKSLIEKPFTHVKVLGFKMEDIGQYVRKFFPAKLDEAEGLLNRIQSSDVLSDLARSPMLLLLMCGLWEEKATLPDTLSRLFSEAIRYIFRRKIHKLSEEAILEAVISIDITLSGNDCVNSFVWLLQHVAEQTEPSGVDYFAKAEAVTSRRGATCQPLDWQVSKPARVIHGDGPPTPPHRLGSNRRGWPRSEDKPVRASCVWRMWWGLGNNTQGKVECLVTWSVCVLPSLFHLIAGEKHLDGFAQWKQTAPSAASDKSSCDRNGAKLTPRLKPVWDKTWKEHVDDM</sequence>
<dbReference type="GeneID" id="119726064"/>
<dbReference type="EnsemblMetazoa" id="XM_038197682.1">
    <property type="protein sequence ID" value="XP_038053610.1"/>
    <property type="gene ID" value="LOC119726064"/>
</dbReference>
<dbReference type="InterPro" id="IPR029071">
    <property type="entry name" value="Ubiquitin-like_domsf"/>
</dbReference>
<feature type="domain" description="Death" evidence="2">
    <location>
        <begin position="41"/>
        <end position="111"/>
    </location>
</feature>
<dbReference type="Proteomes" id="UP000887568">
    <property type="component" value="Unplaced"/>
</dbReference>
<dbReference type="CDD" id="cd17039">
    <property type="entry name" value="Ubl_ubiquitin_like"/>
    <property type="match status" value="1"/>
</dbReference>
<feature type="compositionally biased region" description="Basic and acidic residues" evidence="1">
    <location>
        <begin position="346"/>
        <end position="379"/>
    </location>
</feature>
<evidence type="ECO:0000313" key="6">
    <source>
        <dbReference type="Proteomes" id="UP000887568"/>
    </source>
</evidence>
<dbReference type="PANTHER" id="PTHR46312:SF2">
    <property type="entry name" value="NUCLEOTIDE-BINDING OLIGOMERIZATION DOMAIN-CONTAINING PROTEIN 2-LIKE"/>
    <property type="match status" value="1"/>
</dbReference>
<feature type="compositionally biased region" description="Basic and acidic residues" evidence="1">
    <location>
        <begin position="386"/>
        <end position="396"/>
    </location>
</feature>
<feature type="compositionally biased region" description="Basic and acidic residues" evidence="1">
    <location>
        <begin position="463"/>
        <end position="490"/>
    </location>
</feature>
<feature type="compositionally biased region" description="Basic and acidic residues" evidence="1">
    <location>
        <begin position="510"/>
        <end position="527"/>
    </location>
</feature>
<evidence type="ECO:0000259" key="2">
    <source>
        <dbReference type="PROSITE" id="PS50017"/>
    </source>
</evidence>
<dbReference type="SUPFAM" id="SSF54236">
    <property type="entry name" value="Ubiquitin-like"/>
    <property type="match status" value="1"/>
</dbReference>
<dbReference type="InterPro" id="IPR011029">
    <property type="entry name" value="DEATH-like_dom_sf"/>
</dbReference>
<dbReference type="RefSeq" id="XP_038053610.1">
    <property type="nucleotide sequence ID" value="XM_038197682.1"/>
</dbReference>
<dbReference type="PANTHER" id="PTHR46312">
    <property type="entry name" value="NACHT DOMAIN-CONTAINING PROTEIN"/>
    <property type="match status" value="1"/>
</dbReference>
<dbReference type="OrthoDB" id="120976at2759"/>
<dbReference type="Gene3D" id="3.10.20.90">
    <property type="entry name" value="Phosphatidylinositol 3-kinase Catalytic Subunit, Chain A, domain 1"/>
    <property type="match status" value="1"/>
</dbReference>
<accession>A0A913ZR41</accession>
<feature type="compositionally biased region" description="Basic and acidic residues" evidence="1">
    <location>
        <begin position="406"/>
        <end position="418"/>
    </location>
</feature>
<feature type="compositionally biased region" description="Basic and acidic residues" evidence="1">
    <location>
        <begin position="622"/>
        <end position="637"/>
    </location>
</feature>
<dbReference type="PROSITE" id="PS50017">
    <property type="entry name" value="DEATH_DOMAIN"/>
    <property type="match status" value="2"/>
</dbReference>
<protein>
    <submittedName>
        <fullName evidence="5">Uncharacterized protein</fullName>
    </submittedName>
</protein>
<feature type="region of interest" description="Disordered" evidence="1">
    <location>
        <begin position="1186"/>
        <end position="1210"/>
    </location>
</feature>